<dbReference type="Pfam" id="PF07563">
    <property type="entry name" value="DUF1541"/>
    <property type="match status" value="2"/>
</dbReference>
<evidence type="ECO:0000256" key="1">
    <source>
        <dbReference type="SAM" id="MobiDB-lite"/>
    </source>
</evidence>
<dbReference type="InterPro" id="IPR011438">
    <property type="entry name" value="DUF1541"/>
</dbReference>
<proteinExistence type="predicted"/>
<comment type="caution">
    <text evidence="4">The sequence shown here is derived from an EMBL/GenBank/DDBJ whole genome shotgun (WGS) entry which is preliminary data.</text>
</comment>
<dbReference type="PROSITE" id="PS51257">
    <property type="entry name" value="PROKAR_LIPOPROTEIN"/>
    <property type="match status" value="1"/>
</dbReference>
<feature type="chain" id="PRO_5038524979" evidence="2">
    <location>
        <begin position="21"/>
        <end position="210"/>
    </location>
</feature>
<dbReference type="OrthoDB" id="1701949at2"/>
<accession>A0A5J5G920</accession>
<evidence type="ECO:0000256" key="2">
    <source>
        <dbReference type="SAM" id="SignalP"/>
    </source>
</evidence>
<dbReference type="EMBL" id="VYKK01000015">
    <property type="protein sequence ID" value="KAA9004246.1"/>
    <property type="molecule type" value="Genomic_DNA"/>
</dbReference>
<keyword evidence="5" id="KW-1185">Reference proteome</keyword>
<gene>
    <name evidence="4" type="ORF">F4V43_11190</name>
</gene>
<feature type="region of interest" description="Disordered" evidence="1">
    <location>
        <begin position="35"/>
        <end position="59"/>
    </location>
</feature>
<dbReference type="AlphaFoldDB" id="A0A5J5G920"/>
<sequence length="210" mass="21345">MQPGKAKQAALVLGATAVLALSGCSGNGNNHNGNGGASAAPAASPAAGAHAGHSPAATDMAGMTGMAEHGTSGEIPAGLQDAASPKFPVGSQVVIKDGHMPGMKGAAATISGAFDTTVYAISYQPTTGGERITNHKWIIQQEIENAGTEDIQPGKEITIKADHMPGMMGAKAVVDSFKHTVVYMVDYTPTTGGEPVKGHQWVTEDELEAR</sequence>
<dbReference type="Proteomes" id="UP000367750">
    <property type="component" value="Unassembled WGS sequence"/>
</dbReference>
<protein>
    <submittedName>
        <fullName evidence="4">DUF1541 domain-containing protein</fullName>
    </submittedName>
</protein>
<feature type="domain" description="DUF1541" evidence="3">
    <location>
        <begin position="153"/>
        <end position="204"/>
    </location>
</feature>
<organism evidence="4 5">
    <name type="scientific">Paenibacillus spiritus</name>
    <dbReference type="NCBI Taxonomy" id="2496557"/>
    <lineage>
        <taxon>Bacteria</taxon>
        <taxon>Bacillati</taxon>
        <taxon>Bacillota</taxon>
        <taxon>Bacilli</taxon>
        <taxon>Bacillales</taxon>
        <taxon>Paenibacillaceae</taxon>
        <taxon>Paenibacillus</taxon>
    </lineage>
</organism>
<reference evidence="4 5" key="1">
    <citation type="submission" date="2019-09" db="EMBL/GenBank/DDBJ databases">
        <title>Bacillus ochoae sp. nov., Paenibacillus whitsoniae sp. nov., Paenibacillus spiritus sp. nov. Isolated from the Mars Exploration Rover during spacecraft assembly.</title>
        <authorList>
            <person name="Seuylemezian A."/>
            <person name="Vaishampayan P."/>
        </authorList>
    </citation>
    <scope>NUCLEOTIDE SEQUENCE [LARGE SCALE GENOMIC DNA]</scope>
    <source>
        <strain evidence="4 5">MER_111</strain>
    </source>
</reference>
<name>A0A5J5G920_9BACL</name>
<evidence type="ECO:0000313" key="5">
    <source>
        <dbReference type="Proteomes" id="UP000367750"/>
    </source>
</evidence>
<feature type="signal peptide" evidence="2">
    <location>
        <begin position="1"/>
        <end position="20"/>
    </location>
</feature>
<feature type="domain" description="DUF1541" evidence="3">
    <location>
        <begin position="89"/>
        <end position="140"/>
    </location>
</feature>
<evidence type="ECO:0000259" key="3">
    <source>
        <dbReference type="Pfam" id="PF07563"/>
    </source>
</evidence>
<keyword evidence="2" id="KW-0732">Signal</keyword>
<dbReference type="Gene3D" id="2.30.30.1210">
    <property type="entry name" value="Domain of unknown function DUF1541"/>
    <property type="match status" value="1"/>
</dbReference>
<evidence type="ECO:0000313" key="4">
    <source>
        <dbReference type="EMBL" id="KAA9004246.1"/>
    </source>
</evidence>